<proteinExistence type="predicted"/>
<accession>A0A0P1GMR7</accession>
<reference evidence="1 2" key="1">
    <citation type="submission" date="2015-09" db="EMBL/GenBank/DDBJ databases">
        <authorList>
            <consortium name="Swine Surveillance"/>
        </authorList>
    </citation>
    <scope>NUCLEOTIDE SEQUENCE [LARGE SCALE GENOMIC DNA]</scope>
    <source>
        <strain evidence="1 2">CECT 7648</strain>
    </source>
</reference>
<name>A0A0P1GMR7_9RHOB</name>
<dbReference type="EMBL" id="CYSE01000001">
    <property type="protein sequence ID" value="CUH75447.1"/>
    <property type="molecule type" value="Genomic_DNA"/>
</dbReference>
<dbReference type="Proteomes" id="UP000054935">
    <property type="component" value="Unassembled WGS sequence"/>
</dbReference>
<keyword evidence="2" id="KW-1185">Reference proteome</keyword>
<dbReference type="AlphaFoldDB" id="A0A0P1GMR7"/>
<dbReference type="RefSeq" id="WP_058245996.1">
    <property type="nucleotide sequence ID" value="NZ_CYSE01000001.1"/>
</dbReference>
<dbReference type="STRING" id="441103.TRN7648_00444"/>
<dbReference type="OrthoDB" id="7867624at2"/>
<sequence>MLCNIIDHRKRRHRWRNVVGLVEATYQDNGAADADQAEGHPGLVLCEERKGLTLAEAVAWAQGFDVDVTLFIYDGEE</sequence>
<evidence type="ECO:0000313" key="1">
    <source>
        <dbReference type="EMBL" id="CUH75447.1"/>
    </source>
</evidence>
<evidence type="ECO:0000313" key="2">
    <source>
        <dbReference type="Proteomes" id="UP000054935"/>
    </source>
</evidence>
<gene>
    <name evidence="1" type="ORF">TRN7648_00444</name>
</gene>
<protein>
    <submittedName>
        <fullName evidence="1">Uncharacterized protein</fullName>
    </submittedName>
</protein>
<organism evidence="1 2">
    <name type="scientific">Tropicibacter naphthalenivorans</name>
    <dbReference type="NCBI Taxonomy" id="441103"/>
    <lineage>
        <taxon>Bacteria</taxon>
        <taxon>Pseudomonadati</taxon>
        <taxon>Pseudomonadota</taxon>
        <taxon>Alphaproteobacteria</taxon>
        <taxon>Rhodobacterales</taxon>
        <taxon>Roseobacteraceae</taxon>
        <taxon>Tropicibacter</taxon>
    </lineage>
</organism>